<accession>A0A8H5WF23</accession>
<evidence type="ECO:0000313" key="7">
    <source>
        <dbReference type="EMBL" id="KAF5660167.1"/>
    </source>
</evidence>
<dbReference type="InterPro" id="IPR011009">
    <property type="entry name" value="Kinase-like_dom_sf"/>
</dbReference>
<gene>
    <name evidence="7" type="ORF">FHETE_9141</name>
</gene>
<dbReference type="PANTHER" id="PTHR45646:SF11">
    <property type="entry name" value="SERINE_THREONINE-PROTEIN KINASE DOA"/>
    <property type="match status" value="1"/>
</dbReference>
<dbReference type="AlphaFoldDB" id="A0A8H5WF23"/>
<dbReference type="Gene3D" id="1.10.510.10">
    <property type="entry name" value="Transferase(Phosphotransferase) domain 1"/>
    <property type="match status" value="1"/>
</dbReference>
<sequence length="370" mass="42852">MAFLLPRTPWLRQAWEPLTFPNTNFERVPSTETFEEEFRLYKKSQSEDLQLENELDAYKRISEASSEYPGRETVRELLASFDIIGPDGFHRGMLHRPLWECLEAFLYRTPDKRFLAPLLAFVLRRLFLALEFLHTECKVIHTNINSVNIIFATGDDTVFTAFEEEALEIPCPRKIADGRTIYQSRQHKIPTLGGLPILCDFGSAEFGDKEHPEVAQPQIYRSPEVILEVPWSYEIDIWNGGCMDLFQGRGLFTGQDPELQTYRSRAHPAEIIALLGPPPQSLLQSGKDSHRFFTEIGFRNDIPIPERTTLEEQETRLDGRNRHTFLAMMRKILQWDPSKRGSAKELAEDDWIVKNVGDKEARQWRLIVES</sequence>
<dbReference type="OrthoDB" id="5979581at2759"/>
<evidence type="ECO:0000256" key="5">
    <source>
        <dbReference type="ARBA" id="ARBA00022840"/>
    </source>
</evidence>
<reference evidence="7 8" key="1">
    <citation type="submission" date="2020-05" db="EMBL/GenBank/DDBJ databases">
        <title>Identification and distribution of gene clusters putatively required for synthesis of sphingolipid metabolism inhibitors in phylogenetically diverse species of the filamentous fungus Fusarium.</title>
        <authorList>
            <person name="Kim H.-S."/>
            <person name="Busman M."/>
            <person name="Brown D.W."/>
            <person name="Divon H."/>
            <person name="Uhlig S."/>
            <person name="Proctor R.H."/>
        </authorList>
    </citation>
    <scope>NUCLEOTIDE SEQUENCE [LARGE SCALE GENOMIC DNA]</scope>
    <source>
        <strain evidence="7 8">NRRL 20693</strain>
    </source>
</reference>
<keyword evidence="8" id="KW-1185">Reference proteome</keyword>
<keyword evidence="5" id="KW-0067">ATP-binding</keyword>
<evidence type="ECO:0000256" key="1">
    <source>
        <dbReference type="ARBA" id="ARBA00022527"/>
    </source>
</evidence>
<dbReference type="GO" id="GO:0005524">
    <property type="term" value="F:ATP binding"/>
    <property type="evidence" value="ECO:0007669"/>
    <property type="project" value="UniProtKB-KW"/>
</dbReference>
<dbReference type="Pfam" id="PF00069">
    <property type="entry name" value="Pkinase"/>
    <property type="match status" value="1"/>
</dbReference>
<evidence type="ECO:0000256" key="4">
    <source>
        <dbReference type="ARBA" id="ARBA00022777"/>
    </source>
</evidence>
<dbReference type="PROSITE" id="PS50011">
    <property type="entry name" value="PROTEIN_KINASE_DOM"/>
    <property type="match status" value="1"/>
</dbReference>
<dbReference type="SUPFAM" id="SSF56112">
    <property type="entry name" value="Protein kinase-like (PK-like)"/>
    <property type="match status" value="1"/>
</dbReference>
<evidence type="ECO:0000256" key="3">
    <source>
        <dbReference type="ARBA" id="ARBA00022741"/>
    </source>
</evidence>
<keyword evidence="3" id="KW-0547">Nucleotide-binding</keyword>
<organism evidence="7 8">
    <name type="scientific">Fusarium heterosporum</name>
    <dbReference type="NCBI Taxonomy" id="42747"/>
    <lineage>
        <taxon>Eukaryota</taxon>
        <taxon>Fungi</taxon>
        <taxon>Dikarya</taxon>
        <taxon>Ascomycota</taxon>
        <taxon>Pezizomycotina</taxon>
        <taxon>Sordariomycetes</taxon>
        <taxon>Hypocreomycetidae</taxon>
        <taxon>Hypocreales</taxon>
        <taxon>Nectriaceae</taxon>
        <taxon>Fusarium</taxon>
        <taxon>Fusarium heterosporum species complex</taxon>
    </lineage>
</organism>
<keyword evidence="1" id="KW-0723">Serine/threonine-protein kinase</keyword>
<evidence type="ECO:0000259" key="6">
    <source>
        <dbReference type="PROSITE" id="PS50011"/>
    </source>
</evidence>
<comment type="caution">
    <text evidence="7">The sequence shown here is derived from an EMBL/GenBank/DDBJ whole genome shotgun (WGS) entry which is preliminary data.</text>
</comment>
<dbReference type="PANTHER" id="PTHR45646">
    <property type="entry name" value="SERINE/THREONINE-PROTEIN KINASE DOA-RELATED"/>
    <property type="match status" value="1"/>
</dbReference>
<dbReference type="SMART" id="SM00220">
    <property type="entry name" value="S_TKc"/>
    <property type="match status" value="1"/>
</dbReference>
<dbReference type="InterPro" id="IPR000719">
    <property type="entry name" value="Prot_kinase_dom"/>
</dbReference>
<evidence type="ECO:0000313" key="8">
    <source>
        <dbReference type="Proteomes" id="UP000567885"/>
    </source>
</evidence>
<name>A0A8H5WF23_FUSHE</name>
<keyword evidence="4 7" id="KW-0418">Kinase</keyword>
<dbReference type="Gene3D" id="3.30.200.20">
    <property type="entry name" value="Phosphorylase Kinase, domain 1"/>
    <property type="match status" value="1"/>
</dbReference>
<protein>
    <submittedName>
        <fullName evidence="7">CMGC SRPK kinase</fullName>
    </submittedName>
</protein>
<keyword evidence="2" id="KW-0808">Transferase</keyword>
<feature type="domain" description="Protein kinase" evidence="6">
    <location>
        <begin position="1"/>
        <end position="352"/>
    </location>
</feature>
<dbReference type="Proteomes" id="UP000567885">
    <property type="component" value="Unassembled WGS sequence"/>
</dbReference>
<dbReference type="InterPro" id="IPR051175">
    <property type="entry name" value="CLK_kinases"/>
</dbReference>
<dbReference type="GO" id="GO:0005634">
    <property type="term" value="C:nucleus"/>
    <property type="evidence" value="ECO:0007669"/>
    <property type="project" value="TreeGrafter"/>
</dbReference>
<dbReference type="GO" id="GO:0043484">
    <property type="term" value="P:regulation of RNA splicing"/>
    <property type="evidence" value="ECO:0007669"/>
    <property type="project" value="TreeGrafter"/>
</dbReference>
<proteinExistence type="predicted"/>
<evidence type="ECO:0000256" key="2">
    <source>
        <dbReference type="ARBA" id="ARBA00022679"/>
    </source>
</evidence>
<dbReference type="EMBL" id="JAAGWQ010000200">
    <property type="protein sequence ID" value="KAF5660167.1"/>
    <property type="molecule type" value="Genomic_DNA"/>
</dbReference>
<dbReference type="GO" id="GO:0004674">
    <property type="term" value="F:protein serine/threonine kinase activity"/>
    <property type="evidence" value="ECO:0007669"/>
    <property type="project" value="UniProtKB-KW"/>
</dbReference>